<feature type="chain" id="PRO_5041645095" description="T-cell surface glycoprotein CD3 gamma chain" evidence="2">
    <location>
        <begin position="22"/>
        <end position="162"/>
    </location>
</feature>
<keyword evidence="2" id="KW-0732">Signal</keyword>
<gene>
    <name evidence="3" type="ORF">Q7C36_016223</name>
</gene>
<proteinExistence type="predicted"/>
<dbReference type="PANTHER" id="PTHR10570">
    <property type="entry name" value="T-CELL SURFACE GLYCOPROTEIN CD3 GAMMA CHAIN / DELTA CHAIN"/>
    <property type="match status" value="1"/>
</dbReference>
<name>A0AA88M962_TACVA</name>
<keyword evidence="1" id="KW-0472">Membrane</keyword>
<reference evidence="3" key="1">
    <citation type="submission" date="2023-08" db="EMBL/GenBank/DDBJ databases">
        <title>Pelteobagrus vachellii genome.</title>
        <authorList>
            <person name="Liu H."/>
        </authorList>
    </citation>
    <scope>NUCLEOTIDE SEQUENCE</scope>
    <source>
        <strain evidence="3">PRFRI_2022a</strain>
        <tissue evidence="3">Muscle</tissue>
    </source>
</reference>
<evidence type="ECO:0000256" key="2">
    <source>
        <dbReference type="SAM" id="SignalP"/>
    </source>
</evidence>
<evidence type="ECO:0000313" key="4">
    <source>
        <dbReference type="Proteomes" id="UP001187315"/>
    </source>
</evidence>
<feature type="transmembrane region" description="Helical" evidence="1">
    <location>
        <begin position="90"/>
        <end position="112"/>
    </location>
</feature>
<evidence type="ECO:0008006" key="5">
    <source>
        <dbReference type="Google" id="ProtNLM"/>
    </source>
</evidence>
<organism evidence="3 4">
    <name type="scientific">Tachysurus vachellii</name>
    <name type="common">Darkbarbel catfish</name>
    <name type="synonym">Pelteobagrus vachellii</name>
    <dbReference type="NCBI Taxonomy" id="175792"/>
    <lineage>
        <taxon>Eukaryota</taxon>
        <taxon>Metazoa</taxon>
        <taxon>Chordata</taxon>
        <taxon>Craniata</taxon>
        <taxon>Vertebrata</taxon>
        <taxon>Euteleostomi</taxon>
        <taxon>Actinopterygii</taxon>
        <taxon>Neopterygii</taxon>
        <taxon>Teleostei</taxon>
        <taxon>Ostariophysi</taxon>
        <taxon>Siluriformes</taxon>
        <taxon>Bagridae</taxon>
        <taxon>Tachysurus</taxon>
    </lineage>
</organism>
<dbReference type="GO" id="GO:0042105">
    <property type="term" value="C:alpha-beta T cell receptor complex"/>
    <property type="evidence" value="ECO:0007669"/>
    <property type="project" value="TreeGrafter"/>
</dbReference>
<dbReference type="Proteomes" id="UP001187315">
    <property type="component" value="Unassembled WGS sequence"/>
</dbReference>
<dbReference type="InterPro" id="IPR015484">
    <property type="entry name" value="CD3_esu/gsu/dsu"/>
</dbReference>
<protein>
    <recommendedName>
        <fullName evidence="5">T-cell surface glycoprotein CD3 gamma chain</fullName>
    </recommendedName>
</protein>
<evidence type="ECO:0000256" key="1">
    <source>
        <dbReference type="SAM" id="Phobius"/>
    </source>
</evidence>
<dbReference type="GO" id="GO:0045059">
    <property type="term" value="P:positive thymic T cell selection"/>
    <property type="evidence" value="ECO:0007669"/>
    <property type="project" value="TreeGrafter"/>
</dbReference>
<dbReference type="EMBL" id="JAVHJS010000017">
    <property type="protein sequence ID" value="KAK2831137.1"/>
    <property type="molecule type" value="Genomic_DNA"/>
</dbReference>
<dbReference type="GO" id="GO:0009897">
    <property type="term" value="C:external side of plasma membrane"/>
    <property type="evidence" value="ECO:0007669"/>
    <property type="project" value="TreeGrafter"/>
</dbReference>
<accession>A0AA88M962</accession>
<feature type="signal peptide" evidence="2">
    <location>
        <begin position="1"/>
        <end position="21"/>
    </location>
</feature>
<dbReference type="GO" id="GO:0007166">
    <property type="term" value="P:cell surface receptor signaling pathway"/>
    <property type="evidence" value="ECO:0007669"/>
    <property type="project" value="TreeGrafter"/>
</dbReference>
<keyword evidence="1" id="KW-1133">Transmembrane helix</keyword>
<evidence type="ECO:0000313" key="3">
    <source>
        <dbReference type="EMBL" id="KAK2831137.1"/>
    </source>
</evidence>
<keyword evidence="4" id="KW-1185">Reference proteome</keyword>
<keyword evidence="1" id="KW-0812">Transmembrane</keyword>
<sequence>MKWRSLFCLLTCLLMQNLVYGEKTEISVAKKADQFVFTCSKGNWQHLSENLFSLSYKDTESGDYKCGTDVDYITVTVKFRTCESCIELDALSLSAVIVGNILATFFVAYAVYSITGQPKNKSFSGNKASDKVTLLNGEQDTYQQLNPGQSAEYSRLKGGRRA</sequence>
<dbReference type="PANTHER" id="PTHR10570:SF8">
    <property type="entry name" value="T-CELL SURFACE GLYCOPROTEIN CD3 GAMMA CHAIN"/>
    <property type="match status" value="1"/>
</dbReference>
<comment type="caution">
    <text evidence="3">The sequence shown here is derived from an EMBL/GenBank/DDBJ whole genome shotgun (WGS) entry which is preliminary data.</text>
</comment>
<dbReference type="GO" id="GO:0004888">
    <property type="term" value="F:transmembrane signaling receptor activity"/>
    <property type="evidence" value="ECO:0007669"/>
    <property type="project" value="TreeGrafter"/>
</dbReference>
<dbReference type="AlphaFoldDB" id="A0AA88M962"/>